<evidence type="ECO:0000256" key="1">
    <source>
        <dbReference type="SAM" id="SignalP"/>
    </source>
</evidence>
<evidence type="ECO:0000259" key="2">
    <source>
        <dbReference type="Pfam" id="PF00754"/>
    </source>
</evidence>
<accession>A0ABS1HNA2</accession>
<feature type="signal peptide" evidence="1">
    <location>
        <begin position="1"/>
        <end position="23"/>
    </location>
</feature>
<dbReference type="NCBIfam" id="TIGR04183">
    <property type="entry name" value="Por_Secre_tail"/>
    <property type="match status" value="1"/>
</dbReference>
<protein>
    <submittedName>
        <fullName evidence="4">Discoidin domain-containing protein</fullName>
    </submittedName>
</protein>
<sequence length="881" mass="95636">MNTKLHFVIAFLLVAFISTNSIAQSPVFSPGMTVTAFDNIRTPDNEPIANAIDGDLGSKFLNFDGNDETGGTAFNVDLGGKVAVASIIEVTYGNDAPERDPGSVIISGSSNGTDWTQIADIAFECNANRNETKSYNFTNTVGYSHYQINFATKCNADEAMFQIMEVQLYDETVFIPQNPVITSSMAVFPYSDATPRWGQDEGVYAAFDGNPATKWLDQDKTGAYTGFTIDLDGLSVAADQLMVTTAANAGEEGRDPATYEVLGSTDGVNFTSIATGAFVYNAERGGQMYVTFDNTTAYTYYQIAFPTTYDGGQLCQVGEVQLYATTPGVQGVSPRVTALDTDVIGFAGYTGSGEETVSKAFDNDYSTKWLTNAAANSVGVVLDLNESNVVATTLRLTTANDTWERDPLSFIISGSTDGDNFVQIATNTIPEQHLRIHTRDFAFSNTNAYSYYKIEFPLVGTDALFQIQNIDLLHDGNVVTIERPYIFQTGMTATPYAPRFQWGETFGVTESPDKAYDNNPETKFFNGALGTEGEGEDKGVVGFTVDLDIYSAVAKKLVLRTANDDPGRDPLSYEVYGSNDGADFTLIGSGDVAVNFDRYSKTTYALNNSTSYSYYRILFPTRHDMNKPFQIAEANLLHDGVITDLVSKKLFLTQTHTVTAFAGNDSPAGEGVEQGTDNDPTTKWLNRDGGANGSGFTAAFDQAVIANSFIYITGNDAPGRDAINCIITGSNDDITYTSIADVMIPDSDLRGYARTLEFNNTTAYKYYKISFPTTRGDALFQVMDFQLLTDSDTPTDIEDFVKEKDTVSVYPNPAHSVINVDLGSNSTVSEVVVYNTVGSVVYVNKTVQGVLSIDVSKYTSGLYFVKIVSGNKIVTKSVIVK</sequence>
<feature type="domain" description="Secretion system C-terminal sorting" evidence="3">
    <location>
        <begin position="809"/>
        <end position="880"/>
    </location>
</feature>
<name>A0ABS1HNA2_9BACT</name>
<dbReference type="Pfam" id="PF18962">
    <property type="entry name" value="Por_Secre_tail"/>
    <property type="match status" value="1"/>
</dbReference>
<proteinExistence type="predicted"/>
<keyword evidence="1" id="KW-0732">Signal</keyword>
<dbReference type="Proteomes" id="UP000605676">
    <property type="component" value="Unassembled WGS sequence"/>
</dbReference>
<feature type="chain" id="PRO_5047407211" evidence="1">
    <location>
        <begin position="24"/>
        <end position="881"/>
    </location>
</feature>
<keyword evidence="5" id="KW-1185">Reference proteome</keyword>
<evidence type="ECO:0000313" key="4">
    <source>
        <dbReference type="EMBL" id="MBK3519158.1"/>
    </source>
</evidence>
<dbReference type="Gene3D" id="2.60.120.260">
    <property type="entry name" value="Galactose-binding domain-like"/>
    <property type="match status" value="5"/>
</dbReference>
<gene>
    <name evidence="4" type="ORF">JIV24_17550</name>
</gene>
<dbReference type="InterPro" id="IPR008979">
    <property type="entry name" value="Galactose-bd-like_sf"/>
</dbReference>
<dbReference type="InterPro" id="IPR000421">
    <property type="entry name" value="FA58C"/>
</dbReference>
<reference evidence="4 5" key="1">
    <citation type="submission" date="2021-01" db="EMBL/GenBank/DDBJ databases">
        <title>Carboxyliciviraga sp.nov., isolated from coastal sediments.</title>
        <authorList>
            <person name="Lu D."/>
            <person name="Zhang T."/>
        </authorList>
    </citation>
    <scope>NUCLEOTIDE SEQUENCE [LARGE SCALE GENOMIC DNA]</scope>
    <source>
        <strain evidence="4 5">N1Y132</strain>
    </source>
</reference>
<dbReference type="Pfam" id="PF00754">
    <property type="entry name" value="F5_F8_type_C"/>
    <property type="match status" value="2"/>
</dbReference>
<evidence type="ECO:0000313" key="5">
    <source>
        <dbReference type="Proteomes" id="UP000605676"/>
    </source>
</evidence>
<evidence type="ECO:0000259" key="3">
    <source>
        <dbReference type="Pfam" id="PF18962"/>
    </source>
</evidence>
<organism evidence="4 5">
    <name type="scientific">Carboxylicivirga marina</name>
    <dbReference type="NCBI Taxonomy" id="2800988"/>
    <lineage>
        <taxon>Bacteria</taxon>
        <taxon>Pseudomonadati</taxon>
        <taxon>Bacteroidota</taxon>
        <taxon>Bacteroidia</taxon>
        <taxon>Marinilabiliales</taxon>
        <taxon>Marinilabiliaceae</taxon>
        <taxon>Carboxylicivirga</taxon>
    </lineage>
</organism>
<feature type="domain" description="F5/8 type C" evidence="2">
    <location>
        <begin position="43"/>
        <end position="140"/>
    </location>
</feature>
<comment type="caution">
    <text evidence="4">The sequence shown here is derived from an EMBL/GenBank/DDBJ whole genome shotgun (WGS) entry which is preliminary data.</text>
</comment>
<dbReference type="RefSeq" id="WP_200466379.1">
    <property type="nucleotide sequence ID" value="NZ_JAENRR010000055.1"/>
</dbReference>
<dbReference type="SUPFAM" id="SSF49785">
    <property type="entry name" value="Galactose-binding domain-like"/>
    <property type="match status" value="5"/>
</dbReference>
<dbReference type="InterPro" id="IPR026444">
    <property type="entry name" value="Secre_tail"/>
</dbReference>
<feature type="domain" description="F5/8 type C" evidence="2">
    <location>
        <begin position="197"/>
        <end position="317"/>
    </location>
</feature>
<dbReference type="EMBL" id="JAENRR010000055">
    <property type="protein sequence ID" value="MBK3519158.1"/>
    <property type="molecule type" value="Genomic_DNA"/>
</dbReference>